<feature type="domain" description="HTH lysR-type" evidence="5">
    <location>
        <begin position="7"/>
        <end position="66"/>
    </location>
</feature>
<dbReference type="InterPro" id="IPR000847">
    <property type="entry name" value="LysR_HTH_N"/>
</dbReference>
<dbReference type="InterPro" id="IPR005119">
    <property type="entry name" value="LysR_subst-bd"/>
</dbReference>
<dbReference type="GO" id="GO:0003677">
    <property type="term" value="F:DNA binding"/>
    <property type="evidence" value="ECO:0007669"/>
    <property type="project" value="UniProtKB-KW"/>
</dbReference>
<dbReference type="InterPro" id="IPR050389">
    <property type="entry name" value="LysR-type_TF"/>
</dbReference>
<evidence type="ECO:0000256" key="2">
    <source>
        <dbReference type="ARBA" id="ARBA00023015"/>
    </source>
</evidence>
<proteinExistence type="inferred from homology"/>
<dbReference type="InterPro" id="IPR037402">
    <property type="entry name" value="YidZ_PBP2"/>
</dbReference>
<dbReference type="Gene3D" id="3.40.190.10">
    <property type="entry name" value="Periplasmic binding protein-like II"/>
    <property type="match status" value="2"/>
</dbReference>
<gene>
    <name evidence="6" type="ORF">RL74_15120</name>
</gene>
<evidence type="ECO:0000313" key="7">
    <source>
        <dbReference type="Proteomes" id="UP000032101"/>
    </source>
</evidence>
<dbReference type="Proteomes" id="UP000032101">
    <property type="component" value="Unassembled WGS sequence"/>
</dbReference>
<dbReference type="EMBL" id="JXNZ01000133">
    <property type="protein sequence ID" value="KIQ58556.1"/>
    <property type="molecule type" value="Genomic_DNA"/>
</dbReference>
<dbReference type="PROSITE" id="PS50931">
    <property type="entry name" value="HTH_LYSR"/>
    <property type="match status" value="1"/>
</dbReference>
<dbReference type="GO" id="GO:0003700">
    <property type="term" value="F:DNA-binding transcription factor activity"/>
    <property type="evidence" value="ECO:0007669"/>
    <property type="project" value="InterPro"/>
</dbReference>
<keyword evidence="4" id="KW-0804">Transcription</keyword>
<dbReference type="InterPro" id="IPR036390">
    <property type="entry name" value="WH_DNA-bd_sf"/>
</dbReference>
<accession>A0A0D0NH44</accession>
<evidence type="ECO:0000259" key="5">
    <source>
        <dbReference type="PROSITE" id="PS50931"/>
    </source>
</evidence>
<evidence type="ECO:0000256" key="1">
    <source>
        <dbReference type="ARBA" id="ARBA00009437"/>
    </source>
</evidence>
<dbReference type="SUPFAM" id="SSF46785">
    <property type="entry name" value="Winged helix' DNA-binding domain"/>
    <property type="match status" value="1"/>
</dbReference>
<dbReference type="PANTHER" id="PTHR30118:SF15">
    <property type="entry name" value="TRANSCRIPTIONAL REGULATORY PROTEIN"/>
    <property type="match status" value="1"/>
</dbReference>
<evidence type="ECO:0000313" key="6">
    <source>
        <dbReference type="EMBL" id="KIQ58556.1"/>
    </source>
</evidence>
<evidence type="ECO:0000256" key="3">
    <source>
        <dbReference type="ARBA" id="ARBA00023125"/>
    </source>
</evidence>
<keyword evidence="3" id="KW-0238">DNA-binding</keyword>
<evidence type="ECO:0000256" key="4">
    <source>
        <dbReference type="ARBA" id="ARBA00023163"/>
    </source>
</evidence>
<dbReference type="Pfam" id="PF00126">
    <property type="entry name" value="HTH_1"/>
    <property type="match status" value="1"/>
</dbReference>
<reference evidence="6 7" key="1">
    <citation type="submission" date="2015-01" db="EMBL/GenBank/DDBJ databases">
        <title>Draft Genome Sequence of the Biocontrol and Plant Growth-Promoting Rhizobacteria (PGPR) Pseudomonas fluorescens UM270.</title>
        <authorList>
            <person name="Hernandez-Salmeron J.E."/>
            <person name="Santoyo G."/>
            <person name="Moreno-Hagelsieb G."/>
            <person name="Hernandez-Leon R."/>
        </authorList>
    </citation>
    <scope>NUCLEOTIDE SEQUENCE [LARGE SCALE GENOMIC DNA]</scope>
    <source>
        <strain evidence="6 7">UM270</strain>
    </source>
</reference>
<organism evidence="6 7">
    <name type="scientific">Pseudomonas fluorescens</name>
    <dbReference type="NCBI Taxonomy" id="294"/>
    <lineage>
        <taxon>Bacteria</taxon>
        <taxon>Pseudomonadati</taxon>
        <taxon>Pseudomonadota</taxon>
        <taxon>Gammaproteobacteria</taxon>
        <taxon>Pseudomonadales</taxon>
        <taxon>Pseudomonadaceae</taxon>
        <taxon>Pseudomonas</taxon>
    </lineage>
</organism>
<dbReference type="PANTHER" id="PTHR30118">
    <property type="entry name" value="HTH-TYPE TRANSCRIPTIONAL REGULATOR LEUO-RELATED"/>
    <property type="match status" value="1"/>
</dbReference>
<comment type="caution">
    <text evidence="6">The sequence shown here is derived from an EMBL/GenBank/DDBJ whole genome shotgun (WGS) entry which is preliminary data.</text>
</comment>
<comment type="similarity">
    <text evidence="1">Belongs to the LysR transcriptional regulatory family.</text>
</comment>
<dbReference type="CDD" id="cd08417">
    <property type="entry name" value="PBP2_Nitroaromatics_like"/>
    <property type="match status" value="1"/>
</dbReference>
<sequence length="304" mass="33363">MMSYTDFDAALLLTLKALLEERNVTRAAARLGISQPALSARLARLRDILADPLFVPAANGRGVVPTPRAQALEQDLRQVLEGLKRLASEPDAFDPATTTRTFVIALFETPAALLAPALCAGLAREAKHAKLAFVQPAHDVFERLEQGQIDLLITVPQALRDDVMQRALWEDGFLTAQRKGHPRGTGPLDLDVFCALDHVLVSSEGGRFAGVVDDALVELNRVRNVAFSIQSYALAPSLIAATDAVCTLPARFLAQYRDRLDLFEPPIELATLRLSLAWHPRNNKDAGHQWLRRQVYLAAQVEPA</sequence>
<dbReference type="SUPFAM" id="SSF53850">
    <property type="entry name" value="Periplasmic binding protein-like II"/>
    <property type="match status" value="1"/>
</dbReference>
<protein>
    <submittedName>
        <fullName evidence="6">LysR family transcriptional regulator</fullName>
    </submittedName>
</protein>
<dbReference type="PATRIC" id="fig|294.124.peg.3113"/>
<dbReference type="Gene3D" id="1.10.10.10">
    <property type="entry name" value="Winged helix-like DNA-binding domain superfamily/Winged helix DNA-binding domain"/>
    <property type="match status" value="1"/>
</dbReference>
<name>A0A0D0NH44_PSEFL</name>
<dbReference type="AlphaFoldDB" id="A0A0D0NH44"/>
<dbReference type="PRINTS" id="PR00039">
    <property type="entry name" value="HTHLYSR"/>
</dbReference>
<keyword evidence="2" id="KW-0805">Transcription regulation</keyword>
<dbReference type="InterPro" id="IPR036388">
    <property type="entry name" value="WH-like_DNA-bd_sf"/>
</dbReference>
<dbReference type="Pfam" id="PF03466">
    <property type="entry name" value="LysR_substrate"/>
    <property type="match status" value="1"/>
</dbReference>